<feature type="compositionally biased region" description="Polar residues" evidence="1">
    <location>
        <begin position="8"/>
        <end position="40"/>
    </location>
</feature>
<organism evidence="2">
    <name type="scientific">Anguilla anguilla</name>
    <name type="common">European freshwater eel</name>
    <name type="synonym">Muraena anguilla</name>
    <dbReference type="NCBI Taxonomy" id="7936"/>
    <lineage>
        <taxon>Eukaryota</taxon>
        <taxon>Metazoa</taxon>
        <taxon>Chordata</taxon>
        <taxon>Craniata</taxon>
        <taxon>Vertebrata</taxon>
        <taxon>Euteleostomi</taxon>
        <taxon>Actinopterygii</taxon>
        <taxon>Neopterygii</taxon>
        <taxon>Teleostei</taxon>
        <taxon>Anguilliformes</taxon>
        <taxon>Anguillidae</taxon>
        <taxon>Anguilla</taxon>
    </lineage>
</organism>
<feature type="region of interest" description="Disordered" evidence="1">
    <location>
        <begin position="1"/>
        <end position="40"/>
    </location>
</feature>
<accession>A0A0E9UZD7</accession>
<reference evidence="2" key="1">
    <citation type="submission" date="2014-11" db="EMBL/GenBank/DDBJ databases">
        <authorList>
            <person name="Amaro Gonzalez C."/>
        </authorList>
    </citation>
    <scope>NUCLEOTIDE SEQUENCE</scope>
</reference>
<proteinExistence type="predicted"/>
<protein>
    <submittedName>
        <fullName evidence="2">Uncharacterized protein</fullName>
    </submittedName>
</protein>
<dbReference type="EMBL" id="GBXM01024625">
    <property type="protein sequence ID" value="JAH83952.1"/>
    <property type="molecule type" value="Transcribed_RNA"/>
</dbReference>
<dbReference type="EMBL" id="GBXM01037456">
    <property type="protein sequence ID" value="JAH71121.1"/>
    <property type="molecule type" value="Transcribed_RNA"/>
</dbReference>
<sequence>MMWKRSSHPWSESVNTSATPHISASQSVLATQQRSTEQPI</sequence>
<evidence type="ECO:0000313" key="2">
    <source>
        <dbReference type="EMBL" id="JAH71121.1"/>
    </source>
</evidence>
<evidence type="ECO:0000256" key="1">
    <source>
        <dbReference type="SAM" id="MobiDB-lite"/>
    </source>
</evidence>
<dbReference type="AlphaFoldDB" id="A0A0E9UZD7"/>
<name>A0A0E9UZD7_ANGAN</name>
<reference evidence="2" key="2">
    <citation type="journal article" date="2015" name="Fish Shellfish Immunol.">
        <title>Early steps in the European eel (Anguilla anguilla)-Vibrio vulnificus interaction in the gills: Role of the RtxA13 toxin.</title>
        <authorList>
            <person name="Callol A."/>
            <person name="Pajuelo D."/>
            <person name="Ebbesson L."/>
            <person name="Teles M."/>
            <person name="MacKenzie S."/>
            <person name="Amaro C."/>
        </authorList>
    </citation>
    <scope>NUCLEOTIDE SEQUENCE</scope>
</reference>